<evidence type="ECO:0000256" key="18">
    <source>
        <dbReference type="PIRSR" id="PIRSR611281-3"/>
    </source>
</evidence>
<keyword evidence="7 20" id="KW-0813">Transport</keyword>
<feature type="binding site" evidence="18">
    <location>
        <begin position="411"/>
        <end position="412"/>
    </location>
    <ligand>
        <name>FAD</name>
        <dbReference type="ChEBI" id="CHEBI:57692"/>
    </ligand>
</feature>
<evidence type="ECO:0000256" key="5">
    <source>
        <dbReference type="ARBA" id="ARBA00012792"/>
    </source>
</evidence>
<protein>
    <recommendedName>
        <fullName evidence="6 15">Succinate dehydrogenase flavoprotein subunit</fullName>
        <ecNumber evidence="5 20">1.3.5.1</ecNumber>
    </recommendedName>
</protein>
<dbReference type="NCBIfam" id="TIGR01816">
    <property type="entry name" value="sdhA_forward"/>
    <property type="match status" value="1"/>
</dbReference>
<feature type="binding site" evidence="17">
    <location>
        <position position="361"/>
    </location>
    <ligand>
        <name>substrate</name>
    </ligand>
</feature>
<dbReference type="Gene3D" id="1.20.58.100">
    <property type="entry name" value="Fumarate reductase/succinate dehydrogenase flavoprotein-like, C-terminal domain"/>
    <property type="match status" value="1"/>
</dbReference>
<keyword evidence="9 18" id="KW-0285">Flavoprotein</keyword>
<dbReference type="InterPro" id="IPR030664">
    <property type="entry name" value="SdhA/FrdA/AprA"/>
</dbReference>
<dbReference type="NCBIfam" id="TIGR01812">
    <property type="entry name" value="sdhA_frdA_Gneg"/>
    <property type="match status" value="1"/>
</dbReference>
<dbReference type="GO" id="GO:0006099">
    <property type="term" value="P:tricarboxylic acid cycle"/>
    <property type="evidence" value="ECO:0007669"/>
    <property type="project" value="UniProtKB-UniRule"/>
</dbReference>
<keyword evidence="8 20" id="KW-0816">Tricarboxylic acid cycle</keyword>
<dbReference type="EMBL" id="CP014691">
    <property type="protein sequence ID" value="AQS88405.1"/>
    <property type="molecule type" value="Genomic_DNA"/>
</dbReference>
<evidence type="ECO:0000313" key="23">
    <source>
        <dbReference type="EMBL" id="AQS88405.1"/>
    </source>
</evidence>
<dbReference type="Gene3D" id="4.10.80.40">
    <property type="entry name" value="succinate dehydrogenase protein domain"/>
    <property type="match status" value="1"/>
</dbReference>
<keyword evidence="12 20" id="KW-0560">Oxidoreductase</keyword>
<feature type="binding site" evidence="17">
    <location>
        <position position="262"/>
    </location>
    <ligand>
        <name>substrate</name>
    </ligand>
</feature>
<evidence type="ECO:0000256" key="2">
    <source>
        <dbReference type="ARBA" id="ARBA00004894"/>
    </source>
</evidence>
<gene>
    <name evidence="23" type="ORF">A0U93_11140</name>
</gene>
<dbReference type="PANTHER" id="PTHR11632">
    <property type="entry name" value="SUCCINATE DEHYDROGENASE 2 FLAVOPROTEIN SUBUNIT"/>
    <property type="match status" value="1"/>
</dbReference>
<keyword evidence="10 18" id="KW-0274">FAD</keyword>
<feature type="domain" description="Fumarate reductase/succinate dehydrogenase flavoprotein-like C-terminal" evidence="22">
    <location>
        <begin position="467"/>
        <end position="600"/>
    </location>
</feature>
<dbReference type="KEGG" id="nch:A0U93_11140"/>
<feature type="domain" description="FAD-dependent oxidoreductase 2 FAD-binding" evidence="21">
    <location>
        <begin position="17"/>
        <end position="412"/>
    </location>
</feature>
<dbReference type="InterPro" id="IPR037099">
    <property type="entry name" value="Fum_R/Succ_DH_flav-like_C_sf"/>
</dbReference>
<dbReference type="GO" id="GO:0008177">
    <property type="term" value="F:succinate dehydrogenase (quinone) activity"/>
    <property type="evidence" value="ECO:0007669"/>
    <property type="project" value="UniProtKB-EC"/>
</dbReference>
<dbReference type="InterPro" id="IPR027477">
    <property type="entry name" value="Succ_DH/fumarate_Rdtase_cat_sf"/>
</dbReference>
<dbReference type="Gene3D" id="3.90.700.10">
    <property type="entry name" value="Succinate dehydrogenase/fumarate reductase flavoprotein, catalytic domain"/>
    <property type="match status" value="1"/>
</dbReference>
<dbReference type="PROSITE" id="PS00504">
    <property type="entry name" value="FRD_SDH_FAD_BINDING"/>
    <property type="match status" value="1"/>
</dbReference>
<organism evidence="23 24">
    <name type="scientific">Neoasaia chiangmaiensis</name>
    <dbReference type="NCBI Taxonomy" id="320497"/>
    <lineage>
        <taxon>Bacteria</taxon>
        <taxon>Pseudomonadati</taxon>
        <taxon>Pseudomonadota</taxon>
        <taxon>Alphaproteobacteria</taxon>
        <taxon>Acetobacterales</taxon>
        <taxon>Acetobacteraceae</taxon>
        <taxon>Neoasaia</taxon>
    </lineage>
</organism>
<dbReference type="SUPFAM" id="SSF56425">
    <property type="entry name" value="Succinate dehydrogenase/fumarate reductase flavoprotein, catalytic domain"/>
    <property type="match status" value="1"/>
</dbReference>
<keyword evidence="11 20" id="KW-0249">Electron transport</keyword>
<dbReference type="SUPFAM" id="SSF51905">
    <property type="entry name" value="FAD/NAD(P)-binding domain"/>
    <property type="match status" value="1"/>
</dbReference>
<dbReference type="InterPro" id="IPR003953">
    <property type="entry name" value="FAD-dep_OxRdtase_2_FAD-bd"/>
</dbReference>
<dbReference type="FunFam" id="3.50.50.60:FF:000026">
    <property type="entry name" value="Succinate dehydrogenase flavoprotein subunit"/>
    <property type="match status" value="1"/>
</dbReference>
<dbReference type="SUPFAM" id="SSF46977">
    <property type="entry name" value="Succinate dehydrogenase/fumarate reductase flavoprotein C-terminal domain"/>
    <property type="match status" value="1"/>
</dbReference>
<evidence type="ECO:0000256" key="9">
    <source>
        <dbReference type="ARBA" id="ARBA00022630"/>
    </source>
</evidence>
<dbReference type="AlphaFoldDB" id="A0A1U9KRN2"/>
<dbReference type="FunFam" id="1.20.58.100:FF:000001">
    <property type="entry name" value="Succinate dehydrogenase flavoprotein subunit (SdhA)"/>
    <property type="match status" value="1"/>
</dbReference>
<dbReference type="FunFam" id="4.10.80.40:FF:000002">
    <property type="entry name" value="Succinate dehydrogenase [ubiquinone] flavoprotein subunit, mitochondrial"/>
    <property type="match status" value="1"/>
</dbReference>
<evidence type="ECO:0000256" key="6">
    <source>
        <dbReference type="ARBA" id="ARBA00019965"/>
    </source>
</evidence>
<comment type="similarity">
    <text evidence="3 20">Belongs to the FAD-dependent oxidoreductase 2 family. FRD/SDH subfamily.</text>
</comment>
<feature type="binding site" evidence="18">
    <location>
        <position position="229"/>
    </location>
    <ligand>
        <name>FAD</name>
        <dbReference type="ChEBI" id="CHEBI:57692"/>
    </ligand>
</feature>
<dbReference type="InterPro" id="IPR015939">
    <property type="entry name" value="Fum_Rdtase/Succ_DH_flav-like_C"/>
</dbReference>
<dbReference type="FunFam" id="3.90.700.10:FF:000001">
    <property type="entry name" value="Mitochondrial succinate dehydrogenase flavoprotein subunit"/>
    <property type="match status" value="1"/>
</dbReference>
<feature type="binding site" evidence="18">
    <location>
        <begin position="45"/>
        <end position="60"/>
    </location>
    <ligand>
        <name>FAD</name>
        <dbReference type="ChEBI" id="CHEBI:57692"/>
    </ligand>
</feature>
<feature type="binding site" evidence="18">
    <location>
        <position position="395"/>
    </location>
    <ligand>
        <name>FAD</name>
        <dbReference type="ChEBI" id="CHEBI:57692"/>
    </ligand>
</feature>
<accession>A0A1U9KRN2</accession>
<proteinExistence type="inferred from homology"/>
<dbReference type="Pfam" id="PF02910">
    <property type="entry name" value="Succ_DH_flav_C"/>
    <property type="match status" value="1"/>
</dbReference>
<dbReference type="PANTHER" id="PTHR11632:SF51">
    <property type="entry name" value="SUCCINATE DEHYDROGENASE [UBIQUINONE] FLAVOPROTEIN SUBUNIT, MITOCHONDRIAL"/>
    <property type="match status" value="1"/>
</dbReference>
<evidence type="ECO:0000256" key="14">
    <source>
        <dbReference type="ARBA" id="ARBA00049220"/>
    </source>
</evidence>
<feature type="binding site" evidence="18">
    <location>
        <begin position="22"/>
        <end position="27"/>
    </location>
    <ligand>
        <name>FAD</name>
        <dbReference type="ChEBI" id="CHEBI:57692"/>
    </ligand>
</feature>
<dbReference type="PIRSF" id="PIRSF000171">
    <property type="entry name" value="SDHA_APRA_LASPO"/>
    <property type="match status" value="1"/>
</dbReference>
<dbReference type="InterPro" id="IPR011281">
    <property type="entry name" value="Succ_DH_flav_su_fwd"/>
</dbReference>
<evidence type="ECO:0000256" key="12">
    <source>
        <dbReference type="ARBA" id="ARBA00023002"/>
    </source>
</evidence>
<evidence type="ECO:0000259" key="21">
    <source>
        <dbReference type="Pfam" id="PF00890"/>
    </source>
</evidence>
<comment type="subcellular location">
    <subcellularLocation>
        <location evidence="1 20">Cell inner membrane</location>
        <topology evidence="1 20">Peripheral membrane protein</topology>
        <orientation evidence="1 20">Cytoplasmic side</orientation>
    </subcellularLocation>
</comment>
<keyword evidence="13 20" id="KW-0472">Membrane</keyword>
<evidence type="ECO:0000256" key="11">
    <source>
        <dbReference type="ARBA" id="ARBA00022982"/>
    </source>
</evidence>
<dbReference type="RefSeq" id="WP_077807435.1">
    <property type="nucleotide sequence ID" value="NZ_BJXS01000003.1"/>
</dbReference>
<keyword evidence="20" id="KW-1003">Cell membrane</keyword>
<evidence type="ECO:0000256" key="13">
    <source>
        <dbReference type="ARBA" id="ARBA00023136"/>
    </source>
</evidence>
<dbReference type="GO" id="GO:0022900">
    <property type="term" value="P:electron transport chain"/>
    <property type="evidence" value="ECO:0007669"/>
    <property type="project" value="UniProtKB-UniRule"/>
</dbReference>
<dbReference type="Pfam" id="PF00890">
    <property type="entry name" value="FAD_binding_2"/>
    <property type="match status" value="1"/>
</dbReference>
<evidence type="ECO:0000256" key="3">
    <source>
        <dbReference type="ARBA" id="ARBA00008040"/>
    </source>
</evidence>
<name>A0A1U9KRN2_9PROT</name>
<dbReference type="InterPro" id="IPR036188">
    <property type="entry name" value="FAD/NAD-bd_sf"/>
</dbReference>
<dbReference type="GO" id="GO:0050660">
    <property type="term" value="F:flavin adenine dinucleotide binding"/>
    <property type="evidence" value="ECO:0007669"/>
    <property type="project" value="UniProtKB-UniRule"/>
</dbReference>
<feature type="modified residue" description="Tele-8alpha-FAD histidine" evidence="19">
    <location>
        <position position="53"/>
    </location>
</feature>
<comment type="cofactor">
    <cofactor evidence="18">
        <name>FAD</name>
        <dbReference type="ChEBI" id="CHEBI:57692"/>
    </cofactor>
    <text evidence="18">Flavinylated by SdhE, about 5% flavinylation occurs in the absence of SdhE.</text>
</comment>
<evidence type="ECO:0000256" key="4">
    <source>
        <dbReference type="ARBA" id="ARBA00011294"/>
    </source>
</evidence>
<dbReference type="OrthoDB" id="9806724at2"/>
<evidence type="ECO:0000259" key="22">
    <source>
        <dbReference type="Pfam" id="PF02910"/>
    </source>
</evidence>
<dbReference type="GO" id="GO:0005886">
    <property type="term" value="C:plasma membrane"/>
    <property type="evidence" value="ECO:0007669"/>
    <property type="project" value="UniProtKB-SubCell"/>
</dbReference>
<dbReference type="UniPathway" id="UPA00223">
    <property type="reaction ID" value="UER01005"/>
</dbReference>
<comment type="subunit">
    <text evidence="4">Part of an enzyme complex containing four subunits: a flavoprotein, an iron-sulfur, cytochrome b-556, and a hydrophobic anchor protein.</text>
</comment>
<sequence length="600" mass="66069">MNATVSEQYRIVDHAYDVVVVGAGGSGLRATLGMGASGLRTACVTKVFPTRSHTVAAQGGIGAALGNMSEDNWRWHMYDTVKGSDWLGDQDAIEFMCREAESAVKELEHFGVPFSRTEDGKIYQRPFGGHMSEYGKAPVARACAAADRTGHAILHTLYQQCLKHRVEFFVEYYALDLIMDDDGRCRGVMAWCLDDGTIHRFNAKMVVLATGGYGRAFQSCTSAHSCTGDGGGLAMRAGVPTQDMEFVQFHPTGIFPAGCLLTEGCRGEGGYLTNSDGERFMERYAPTAKDLASRDVVSRAMTIEINEGRGCGPNKDHIMLHLEHLGADLLHQRLPGISETARIFAGVDVTKEPAPVLPTVHYNMGGVPTNLHGEVLRPTDDDPDAVVPGLMAVGEAACVSVHGANRLGTNSLLDLIVFGRAAGKRAAEIIDPDAPVPPLPKEAGEKILADFDRLRNADGRYTVAQLRERLQRIMQSHAAVFRNTKSLEEGCAKIRELWQDSQDIALRDRSLIWNSDLMEALEYENLLANATATIESAFARHETRGAHAHDDYPERDDEHWMKHTVSYLDRDGNVRLLYRPVRLRTLTDEVEVFPPKKRVY</sequence>
<keyword evidence="20" id="KW-0997">Cell inner membrane</keyword>
<dbReference type="GO" id="GO:0009061">
    <property type="term" value="P:anaerobic respiration"/>
    <property type="evidence" value="ECO:0007669"/>
    <property type="project" value="TreeGrafter"/>
</dbReference>
<evidence type="ECO:0000256" key="1">
    <source>
        <dbReference type="ARBA" id="ARBA00004515"/>
    </source>
</evidence>
<evidence type="ECO:0000313" key="24">
    <source>
        <dbReference type="Proteomes" id="UP000188604"/>
    </source>
</evidence>
<keyword evidence="24" id="KW-1185">Reference proteome</keyword>
<comment type="catalytic activity">
    <reaction evidence="14 20">
        <text>a quinone + succinate = fumarate + a quinol</text>
        <dbReference type="Rhea" id="RHEA:40523"/>
        <dbReference type="ChEBI" id="CHEBI:24646"/>
        <dbReference type="ChEBI" id="CHEBI:29806"/>
        <dbReference type="ChEBI" id="CHEBI:30031"/>
        <dbReference type="ChEBI" id="CHEBI:132124"/>
        <dbReference type="EC" id="1.3.5.1"/>
    </reaction>
</comment>
<evidence type="ECO:0000256" key="20">
    <source>
        <dbReference type="RuleBase" id="RU362051"/>
    </source>
</evidence>
<feature type="active site" description="Proton acceptor" evidence="16">
    <location>
        <position position="294"/>
    </location>
</feature>
<dbReference type="InterPro" id="IPR003952">
    <property type="entry name" value="FRD_SDH_FAD_BS"/>
</dbReference>
<evidence type="ECO:0000256" key="8">
    <source>
        <dbReference type="ARBA" id="ARBA00022532"/>
    </source>
</evidence>
<evidence type="ECO:0000256" key="16">
    <source>
        <dbReference type="PIRSR" id="PIRSR000171-1"/>
    </source>
</evidence>
<evidence type="ECO:0000256" key="10">
    <source>
        <dbReference type="ARBA" id="ARBA00022827"/>
    </source>
</evidence>
<reference evidence="23 24" key="1">
    <citation type="submission" date="2016-03" db="EMBL/GenBank/DDBJ databases">
        <title>Acetic acid bacteria sequencing.</title>
        <authorList>
            <person name="Brandt J."/>
            <person name="Jakob F."/>
            <person name="Vogel R.F."/>
        </authorList>
    </citation>
    <scope>NUCLEOTIDE SEQUENCE [LARGE SCALE GENOMIC DNA]</scope>
    <source>
        <strain evidence="23 24">NBRC 101099</strain>
    </source>
</reference>
<evidence type="ECO:0000256" key="15">
    <source>
        <dbReference type="NCBIfam" id="TIGR01816"/>
    </source>
</evidence>
<dbReference type="InterPro" id="IPR014006">
    <property type="entry name" value="Succ_Dhase_FrdA_Gneg"/>
</dbReference>
<dbReference type="GO" id="GO:0009055">
    <property type="term" value="F:electron transfer activity"/>
    <property type="evidence" value="ECO:0007669"/>
    <property type="project" value="UniProtKB-ARBA"/>
</dbReference>
<feature type="binding site" evidence="17">
    <location>
        <position position="406"/>
    </location>
    <ligand>
        <name>substrate</name>
    </ligand>
</feature>
<dbReference type="STRING" id="320497.A0U93_11140"/>
<comment type="pathway">
    <text evidence="2 20">Carbohydrate metabolism; tricarboxylic acid cycle; fumarate from succinate (bacterial route): step 1/1.</text>
</comment>
<evidence type="ECO:0000256" key="7">
    <source>
        <dbReference type="ARBA" id="ARBA00022448"/>
    </source>
</evidence>
<dbReference type="Proteomes" id="UP000188604">
    <property type="component" value="Chromosome"/>
</dbReference>
<evidence type="ECO:0000256" key="19">
    <source>
        <dbReference type="PIRSR" id="PIRSR611281-4"/>
    </source>
</evidence>
<dbReference type="Gene3D" id="3.50.50.60">
    <property type="entry name" value="FAD/NAD(P)-binding domain"/>
    <property type="match status" value="1"/>
</dbReference>
<feature type="binding site" evidence="17">
    <location>
        <position position="250"/>
    </location>
    <ligand>
        <name>substrate</name>
    </ligand>
</feature>
<dbReference type="EC" id="1.3.5.1" evidence="5 20"/>
<evidence type="ECO:0000256" key="17">
    <source>
        <dbReference type="PIRSR" id="PIRSR611281-2"/>
    </source>
</evidence>